<dbReference type="EMBL" id="JACADJ010000146">
    <property type="protein sequence ID" value="NWH06933.1"/>
    <property type="molecule type" value="Genomic_DNA"/>
</dbReference>
<dbReference type="AlphaFoldDB" id="A0A850T574"/>
<evidence type="ECO:0000313" key="4">
    <source>
        <dbReference type="Proteomes" id="UP000553343"/>
    </source>
</evidence>
<dbReference type="InterPro" id="IPR051699">
    <property type="entry name" value="Rpn/YhgA-like_nuclease"/>
</dbReference>
<keyword evidence="4" id="KW-1185">Reference proteome</keyword>
<evidence type="ECO:0000256" key="1">
    <source>
        <dbReference type="ARBA" id="ARBA00009787"/>
    </source>
</evidence>
<sequence length="319" mass="36876">MPDHHDSFFKKIFSDKLNVADFSKHVLPPELVKNLDLASLHLENTSYVDEELAKQFSDVVYSCVFNQSEVRISLLFEHKSFPDRNLPYQILKYMVRIWNENLKQKTHFTPIIPIVLYHGKKAWQPEGLKSVFNTPSIELLPFIPDFQYIFIDLSRYTDEDIKLRIFETVSLKMALLILKNIFNPGHLEQALEEYFGLGRLFFQNQNGLNFLETVIKYLYLATEIKTHSIIDAVDSISKQGGVIAMTTAEKLRQEGRLAGRKEGRKEELLSFVRRAHQQGLAVPVIARIVQLDDSIVESILNNEDIDIPLHLLDSKDRFG</sequence>
<dbReference type="PANTHER" id="PTHR34611">
    <property type="match status" value="1"/>
</dbReference>
<comment type="similarity">
    <text evidence="1">Belongs to the Rpn/YhgA-like nuclease family.</text>
</comment>
<reference evidence="3 4" key="1">
    <citation type="submission" date="2020-06" db="EMBL/GenBank/DDBJ databases">
        <title>High-quality draft genome of sulfate reducer Desulfobacter latus type strain AcrS2 isolated from marine sediment.</title>
        <authorList>
            <person name="Hoppe M."/>
            <person name="Larsen C.K."/>
            <person name="Marshall I.P.G."/>
            <person name="Schramm A."/>
            <person name="Marietou A.G."/>
        </authorList>
    </citation>
    <scope>NUCLEOTIDE SEQUENCE [LARGE SCALE GENOMIC DNA]</scope>
    <source>
        <strain evidence="3 4">AcRS2</strain>
    </source>
</reference>
<gene>
    <name evidence="3" type="ORF">HXW94_18455</name>
</gene>
<proteinExistence type="inferred from homology"/>
<comment type="caution">
    <text evidence="3">The sequence shown here is derived from an EMBL/GenBank/DDBJ whole genome shotgun (WGS) entry which is preliminary data.</text>
</comment>
<dbReference type="GO" id="GO:0006310">
    <property type="term" value="P:DNA recombination"/>
    <property type="evidence" value="ECO:0007669"/>
    <property type="project" value="TreeGrafter"/>
</dbReference>
<dbReference type="PANTHER" id="PTHR34611:SF2">
    <property type="entry name" value="INACTIVE RECOMBINATION-PROMOTING NUCLEASE-LIKE PROTEIN RPNE-RELATED"/>
    <property type="match status" value="1"/>
</dbReference>
<organism evidence="3 4">
    <name type="scientific">Desulfobacter latus</name>
    <dbReference type="NCBI Taxonomy" id="2292"/>
    <lineage>
        <taxon>Bacteria</taxon>
        <taxon>Pseudomonadati</taxon>
        <taxon>Thermodesulfobacteriota</taxon>
        <taxon>Desulfobacteria</taxon>
        <taxon>Desulfobacterales</taxon>
        <taxon>Desulfobacteraceae</taxon>
        <taxon>Desulfobacter</taxon>
    </lineage>
</organism>
<accession>A0A850T574</accession>
<protein>
    <submittedName>
        <fullName evidence="3">Rpn family recombination-promoting nuclease/putative transposase</fullName>
    </submittedName>
</protein>
<feature type="domain" description="Transposase (putative) YhgA-like" evidence="2">
    <location>
        <begin position="4"/>
        <end position="196"/>
    </location>
</feature>
<dbReference type="Proteomes" id="UP000553343">
    <property type="component" value="Unassembled WGS sequence"/>
</dbReference>
<dbReference type="RefSeq" id="WP_178368376.1">
    <property type="nucleotide sequence ID" value="NZ_JACADJ010000146.1"/>
</dbReference>
<dbReference type="NCBIfam" id="TIGR01784">
    <property type="entry name" value="T_den_put_tspse"/>
    <property type="match status" value="1"/>
</dbReference>
<dbReference type="InterPro" id="IPR006842">
    <property type="entry name" value="Transposase_31"/>
</dbReference>
<evidence type="ECO:0000259" key="2">
    <source>
        <dbReference type="Pfam" id="PF04754"/>
    </source>
</evidence>
<dbReference type="GO" id="GO:1990238">
    <property type="term" value="F:double-stranded DNA endonuclease activity"/>
    <property type="evidence" value="ECO:0007669"/>
    <property type="project" value="TreeGrafter"/>
</dbReference>
<evidence type="ECO:0000313" key="3">
    <source>
        <dbReference type="EMBL" id="NWH06933.1"/>
    </source>
</evidence>
<dbReference type="InterPro" id="IPR010106">
    <property type="entry name" value="RpnA"/>
</dbReference>
<name>A0A850T574_9BACT</name>
<dbReference type="Pfam" id="PF04754">
    <property type="entry name" value="Transposase_31"/>
    <property type="match status" value="1"/>
</dbReference>